<dbReference type="InterPro" id="IPR020479">
    <property type="entry name" value="HD_metazoa"/>
</dbReference>
<dbReference type="InterPro" id="IPR001356">
    <property type="entry name" value="HD"/>
</dbReference>
<feature type="domain" description="Homeobox" evidence="9">
    <location>
        <begin position="175"/>
        <end position="235"/>
    </location>
</feature>
<feature type="compositionally biased region" description="Low complexity" evidence="8">
    <location>
        <begin position="102"/>
        <end position="116"/>
    </location>
</feature>
<feature type="DNA-binding region" description="Homeobox" evidence="6">
    <location>
        <begin position="177"/>
        <end position="236"/>
    </location>
</feature>
<feature type="non-terminal residue" evidence="10">
    <location>
        <position position="351"/>
    </location>
</feature>
<keyword evidence="2" id="KW-0217">Developmental protein</keyword>
<evidence type="ECO:0000256" key="7">
    <source>
        <dbReference type="RuleBase" id="RU000682"/>
    </source>
</evidence>
<dbReference type="SUPFAM" id="SSF46689">
    <property type="entry name" value="Homeodomain-like"/>
    <property type="match status" value="1"/>
</dbReference>
<dbReference type="Gene3D" id="1.10.10.60">
    <property type="entry name" value="Homeodomain-like"/>
    <property type="match status" value="1"/>
</dbReference>
<dbReference type="Pfam" id="PF00046">
    <property type="entry name" value="Homeodomain"/>
    <property type="match status" value="1"/>
</dbReference>
<proteinExistence type="evidence at transcript level"/>
<dbReference type="PROSITE" id="PS00032">
    <property type="entry name" value="ANTENNAPEDIA"/>
    <property type="match status" value="1"/>
</dbReference>
<evidence type="ECO:0000256" key="4">
    <source>
        <dbReference type="ARBA" id="ARBA00023155"/>
    </source>
</evidence>
<keyword evidence="4 6" id="KW-0371">Homeobox</keyword>
<dbReference type="GO" id="GO:0048513">
    <property type="term" value="P:animal organ development"/>
    <property type="evidence" value="ECO:0007669"/>
    <property type="project" value="UniProtKB-ARBA"/>
</dbReference>
<dbReference type="GO" id="GO:0000978">
    <property type="term" value="F:RNA polymerase II cis-regulatory region sequence-specific DNA binding"/>
    <property type="evidence" value="ECO:0007669"/>
    <property type="project" value="TreeGrafter"/>
</dbReference>
<keyword evidence="3 6" id="KW-0238">DNA-binding</keyword>
<protein>
    <submittedName>
        <fullName evidence="10">Homeodomain transcription factor 3</fullName>
    </submittedName>
</protein>
<dbReference type="AlphaFoldDB" id="I2E2V5"/>
<dbReference type="CDD" id="cd00086">
    <property type="entry name" value="homeodomain"/>
    <property type="match status" value="1"/>
</dbReference>
<dbReference type="GO" id="GO:0005634">
    <property type="term" value="C:nucleus"/>
    <property type="evidence" value="ECO:0007669"/>
    <property type="project" value="UniProtKB-SubCell"/>
</dbReference>
<evidence type="ECO:0000256" key="2">
    <source>
        <dbReference type="ARBA" id="ARBA00022473"/>
    </source>
</evidence>
<dbReference type="PROSITE" id="PS00027">
    <property type="entry name" value="HOMEOBOX_1"/>
    <property type="match status" value="1"/>
</dbReference>
<evidence type="ECO:0000256" key="1">
    <source>
        <dbReference type="ARBA" id="ARBA00004123"/>
    </source>
</evidence>
<evidence type="ECO:0000259" key="9">
    <source>
        <dbReference type="PROSITE" id="PS50071"/>
    </source>
</evidence>
<feature type="compositionally biased region" description="Basic residues" evidence="8">
    <location>
        <begin position="300"/>
        <end position="310"/>
    </location>
</feature>
<evidence type="ECO:0000256" key="8">
    <source>
        <dbReference type="SAM" id="MobiDB-lite"/>
    </source>
</evidence>
<feature type="compositionally biased region" description="Basic and acidic residues" evidence="8">
    <location>
        <begin position="234"/>
        <end position="247"/>
    </location>
</feature>
<dbReference type="GO" id="GO:0045944">
    <property type="term" value="P:positive regulation of transcription by RNA polymerase II"/>
    <property type="evidence" value="ECO:0007669"/>
    <property type="project" value="UniProtKB-ARBA"/>
</dbReference>
<feature type="compositionally biased region" description="Low complexity" evidence="8">
    <location>
        <begin position="311"/>
        <end position="343"/>
    </location>
</feature>
<dbReference type="FunFam" id="1.10.10.60:FF:000176">
    <property type="entry name" value="pancreas/duodenum homeobox protein 1"/>
    <property type="match status" value="1"/>
</dbReference>
<sequence>MSAPINDVPYSAVNSVTRDPMHLQNPKGPYYESQPSFHPGFYQPTNGYPGYMGSYGGDQPSLDPYRPQYMANGQMNQHCSPPMDYNTFNPCMQYGIPGDSMGPGLTPGGPLMMKGPPSGPSEVYPWMRESRNSNKRPNPGNTSGSDDGISPESAGPGTGSGSINGGDSTSGESEKPSKRARTAYTSAQLVELEKEFHFNRYLCRPRRIEMAALLNLSERQIKIWFQNRRMKYKKDSRLKPNSEKEMSEDGEYGGRSMEDLFPSEKGVPLGHSGPMSGPCETPPSANTQMPPNMHQEQHMQQHHNQQHPHSQHTQPHPHSQAHQQQHLQQPMPHHPHNNPQQHLRQQHPHIQ</sequence>
<dbReference type="SMART" id="SM00389">
    <property type="entry name" value="HOX"/>
    <property type="match status" value="1"/>
</dbReference>
<feature type="region of interest" description="Disordered" evidence="8">
    <location>
        <begin position="102"/>
        <end position="182"/>
    </location>
</feature>
<keyword evidence="5 6" id="KW-0539">Nucleus</keyword>
<organism evidence="10">
    <name type="scientific">Platynereis dumerilii</name>
    <name type="common">Dumeril's clam worm</name>
    <dbReference type="NCBI Taxonomy" id="6359"/>
    <lineage>
        <taxon>Eukaryota</taxon>
        <taxon>Metazoa</taxon>
        <taxon>Spiralia</taxon>
        <taxon>Lophotrochozoa</taxon>
        <taxon>Annelida</taxon>
        <taxon>Polychaeta</taxon>
        <taxon>Errantia</taxon>
        <taxon>Phyllodocida</taxon>
        <taxon>Nereididae</taxon>
        <taxon>Platynereis</taxon>
    </lineage>
</organism>
<evidence type="ECO:0000256" key="6">
    <source>
        <dbReference type="PROSITE-ProRule" id="PRU00108"/>
    </source>
</evidence>
<feature type="compositionally biased region" description="Polar residues" evidence="8">
    <location>
        <begin position="135"/>
        <end position="145"/>
    </location>
</feature>
<evidence type="ECO:0000313" key="10">
    <source>
        <dbReference type="EMBL" id="AFJ91923.1"/>
    </source>
</evidence>
<evidence type="ECO:0000256" key="5">
    <source>
        <dbReference type="ARBA" id="ARBA00023242"/>
    </source>
</evidence>
<comment type="subcellular location">
    <subcellularLocation>
        <location evidence="1 6 7">Nucleus</location>
    </subcellularLocation>
</comment>
<gene>
    <name evidence="10" type="primary">Hox3</name>
</gene>
<dbReference type="PRINTS" id="PR00024">
    <property type="entry name" value="HOMEOBOX"/>
</dbReference>
<name>I2E2V5_PLADU</name>
<dbReference type="PANTHER" id="PTHR45664">
    <property type="entry name" value="PROTEIN ZERKNUELLT 1-RELATED"/>
    <property type="match status" value="1"/>
</dbReference>
<reference evidence="10" key="1">
    <citation type="journal article" date="2012" name="Dev. Genes Evol.">
        <title>Activation of Hox genes during caudal regeneration of the polychaete annelid Platynereis dumerilii.</title>
        <authorList>
            <person name="Pfeifer K."/>
            <person name="Dorresteijn A.W."/>
            <person name="Frobius A.C."/>
        </authorList>
    </citation>
    <scope>NUCLEOTIDE SEQUENCE</scope>
</reference>
<dbReference type="InterPro" id="IPR017970">
    <property type="entry name" value="Homeobox_CS"/>
</dbReference>
<dbReference type="PANTHER" id="PTHR45664:SF12">
    <property type="entry name" value="PANCREAS_DUODENUM HOMEOBOX PROTEIN 1"/>
    <property type="match status" value="1"/>
</dbReference>
<accession>I2E2V5</accession>
<evidence type="ECO:0000256" key="3">
    <source>
        <dbReference type="ARBA" id="ARBA00023125"/>
    </source>
</evidence>
<dbReference type="InterPro" id="IPR009057">
    <property type="entry name" value="Homeodomain-like_sf"/>
</dbReference>
<dbReference type="GO" id="GO:0000981">
    <property type="term" value="F:DNA-binding transcription factor activity, RNA polymerase II-specific"/>
    <property type="evidence" value="ECO:0007669"/>
    <property type="project" value="InterPro"/>
</dbReference>
<feature type="region of interest" description="Disordered" evidence="8">
    <location>
        <begin position="234"/>
        <end position="351"/>
    </location>
</feature>
<dbReference type="InterPro" id="IPR001827">
    <property type="entry name" value="Homeobox_Antennapedia_CS"/>
</dbReference>
<dbReference type="EMBL" id="JQ424894">
    <property type="protein sequence ID" value="AFJ91923.1"/>
    <property type="molecule type" value="mRNA"/>
</dbReference>
<dbReference type="PROSITE" id="PS50071">
    <property type="entry name" value="HOMEOBOX_2"/>
    <property type="match status" value="1"/>
</dbReference>